<keyword evidence="1" id="KW-1133">Transmembrane helix</keyword>
<evidence type="ECO:0000313" key="3">
    <source>
        <dbReference type="Proteomes" id="UP000198660"/>
    </source>
</evidence>
<gene>
    <name evidence="2" type="ORF">SAMN05444972_10175</name>
</gene>
<feature type="transmembrane region" description="Helical" evidence="1">
    <location>
        <begin position="69"/>
        <end position="87"/>
    </location>
</feature>
<feature type="transmembrane region" description="Helical" evidence="1">
    <location>
        <begin position="169"/>
        <end position="188"/>
    </location>
</feature>
<keyword evidence="1" id="KW-0812">Transmembrane</keyword>
<dbReference type="AlphaFoldDB" id="A0A1I6NS64"/>
<dbReference type="EMBL" id="FPAA01000001">
    <property type="protein sequence ID" value="SFS30744.1"/>
    <property type="molecule type" value="Genomic_DNA"/>
</dbReference>
<protein>
    <submittedName>
        <fullName evidence="2">Uncharacterized protein</fullName>
    </submittedName>
</protein>
<reference evidence="3" key="1">
    <citation type="submission" date="2016-10" db="EMBL/GenBank/DDBJ databases">
        <authorList>
            <person name="Varghese N."/>
            <person name="Submissions S."/>
        </authorList>
    </citation>
    <scope>NUCLEOTIDE SEQUENCE [LARGE SCALE GENOMIC DNA]</scope>
    <source>
        <strain evidence="3">DSM 45789</strain>
    </source>
</reference>
<proteinExistence type="predicted"/>
<organism evidence="2 3">
    <name type="scientific">Marininema halotolerans</name>
    <dbReference type="NCBI Taxonomy" id="1155944"/>
    <lineage>
        <taxon>Bacteria</taxon>
        <taxon>Bacillati</taxon>
        <taxon>Bacillota</taxon>
        <taxon>Bacilli</taxon>
        <taxon>Bacillales</taxon>
        <taxon>Thermoactinomycetaceae</taxon>
        <taxon>Marininema</taxon>
    </lineage>
</organism>
<name>A0A1I6NS64_9BACL</name>
<accession>A0A1I6NS64</accession>
<feature type="transmembrane region" description="Helical" evidence="1">
    <location>
        <begin position="37"/>
        <end position="57"/>
    </location>
</feature>
<evidence type="ECO:0000313" key="2">
    <source>
        <dbReference type="EMBL" id="SFS30744.1"/>
    </source>
</evidence>
<keyword evidence="1" id="KW-0472">Membrane</keyword>
<feature type="transmembrane region" description="Helical" evidence="1">
    <location>
        <begin position="12"/>
        <end position="31"/>
    </location>
</feature>
<keyword evidence="3" id="KW-1185">Reference proteome</keyword>
<sequence>MLQRWMGRYLAVYLSVPCIIALIYIALYQGWRDSSQFYLFWLGESYFFPILPVVALVVWRVHWGKKHPLLYLFFSLLLLTVACWIGTDDARKDYGRVEERTIHPIGVVEDHILTQNTRYQIPYFPYEEERLLTSIRHNEAVDVWVVQEKQLILAFKNPKYSGYGFKERLLDLGAAIFALIVFASFLWVTMRIWWREVEISTTEVMIRNWRQQPIHVPFQTIIYIHFNKEEEEIHLETEEMVYNFPYREDKKKDMLAAAKLAGLTSLQDGLRWVRDVQCEELQLNAENLICMGAKGWVVPYRQVVALTWNTLIQVVLEDDSVHTITDRRYLDQAWFKELACKVTQGWEQMRIPYEIQVEPDTGRIVYSLTEE</sequence>
<dbReference type="OrthoDB" id="2986761at2"/>
<dbReference type="RefSeq" id="WP_091832173.1">
    <property type="nucleotide sequence ID" value="NZ_FPAA01000001.1"/>
</dbReference>
<evidence type="ECO:0000256" key="1">
    <source>
        <dbReference type="SAM" id="Phobius"/>
    </source>
</evidence>
<dbReference type="Proteomes" id="UP000198660">
    <property type="component" value="Unassembled WGS sequence"/>
</dbReference>